<proteinExistence type="predicted"/>
<evidence type="ECO:0000256" key="1">
    <source>
        <dbReference type="SAM" id="MobiDB-lite"/>
    </source>
</evidence>
<sequence>AAAGAPPAGPFAGGAGQPGRAPDISSLTPEERASRLFDRIVRYDEEGKRDSVQFFAPMALAVYQGIPNPTTDQRYDLGRIGEVTGDYRLAKAQADTILRDNPTHLLALSLAARMTIDPKARLEIERRLLAAEAGERAKRLPEYEGHAADLARAIADAKKTVGGA</sequence>
<organism evidence="2">
    <name type="scientific">uncultured Gemmatimonadaceae bacterium</name>
    <dbReference type="NCBI Taxonomy" id="246130"/>
    <lineage>
        <taxon>Bacteria</taxon>
        <taxon>Pseudomonadati</taxon>
        <taxon>Gemmatimonadota</taxon>
        <taxon>Gemmatimonadia</taxon>
        <taxon>Gemmatimonadales</taxon>
        <taxon>Gemmatimonadaceae</taxon>
        <taxon>environmental samples</taxon>
    </lineage>
</organism>
<name>A0A6J4M4Y3_9BACT</name>
<gene>
    <name evidence="2" type="ORF">AVDCRST_MAG11-3458</name>
</gene>
<protein>
    <submittedName>
        <fullName evidence="2">Uncharacterized protein</fullName>
    </submittedName>
</protein>
<feature type="non-terminal residue" evidence="2">
    <location>
        <position position="1"/>
    </location>
</feature>
<dbReference type="EMBL" id="CADCTU010000750">
    <property type="protein sequence ID" value="CAA9349892.1"/>
    <property type="molecule type" value="Genomic_DNA"/>
</dbReference>
<reference evidence="2" key="1">
    <citation type="submission" date="2020-02" db="EMBL/GenBank/DDBJ databases">
        <authorList>
            <person name="Meier V. D."/>
        </authorList>
    </citation>
    <scope>NUCLEOTIDE SEQUENCE</scope>
    <source>
        <strain evidence="2">AVDCRST_MAG11</strain>
    </source>
</reference>
<evidence type="ECO:0000313" key="2">
    <source>
        <dbReference type="EMBL" id="CAA9349892.1"/>
    </source>
</evidence>
<feature type="region of interest" description="Disordered" evidence="1">
    <location>
        <begin position="1"/>
        <end position="29"/>
    </location>
</feature>
<accession>A0A6J4M4Y3</accession>
<dbReference type="AlphaFoldDB" id="A0A6J4M4Y3"/>